<dbReference type="AlphaFoldDB" id="A0A937VZA0"/>
<sequence>MNSIVDPNGLRVLHLHSDVGGNAWHLAKGECLLGLQSKVLTSRTNWMQYPADIELHLENNRSRMGKLAQLVITFLRYRSAYDIFHFNFGSALLHYPQMFMNQLDIPFYPANSHIFVTYNGCDARQKDLTVAMNPVAPCHNPNCFGGACNDGSLDHARRNGIKKMAHYARHLWAKNPDLLNFLPPKKSSFLPYAVSMSGEPPSFKPGTGRLKILHAPTDRIIKGTQYLLDALNRLRGSHGDCFELMLVENMIHCDALKLYRAADLVVDQLHIGWYGGFAVEAMLLGKPVIAWIATKDLHYIPAAMARDLEDGLICASPGTLYEVLATFIENRARLADYAEAGYLYARKWHDPVYVASITKRKYEESLSTTSPI</sequence>
<reference evidence="1" key="1">
    <citation type="submission" date="2019-03" db="EMBL/GenBank/DDBJ databases">
        <title>Lake Tanganyika Metagenome-Assembled Genomes (MAGs).</title>
        <authorList>
            <person name="Tran P."/>
        </authorList>
    </citation>
    <scope>NUCLEOTIDE SEQUENCE</scope>
    <source>
        <strain evidence="1">K_DeepCast_65m_m2_066</strain>
    </source>
</reference>
<dbReference type="EMBL" id="VGLS01000189">
    <property type="protein sequence ID" value="MBM3223727.1"/>
    <property type="molecule type" value="Genomic_DNA"/>
</dbReference>
<proteinExistence type="predicted"/>
<organism evidence="1 2">
    <name type="scientific">Tectimicrobiota bacterium</name>
    <dbReference type="NCBI Taxonomy" id="2528274"/>
    <lineage>
        <taxon>Bacteria</taxon>
        <taxon>Pseudomonadati</taxon>
        <taxon>Nitrospinota/Tectimicrobiota group</taxon>
        <taxon>Candidatus Tectimicrobiota</taxon>
    </lineage>
</organism>
<evidence type="ECO:0000313" key="1">
    <source>
        <dbReference type="EMBL" id="MBM3223727.1"/>
    </source>
</evidence>
<accession>A0A937VZA0</accession>
<dbReference type="Proteomes" id="UP000712673">
    <property type="component" value="Unassembled WGS sequence"/>
</dbReference>
<dbReference type="Gene3D" id="3.40.50.2000">
    <property type="entry name" value="Glycogen Phosphorylase B"/>
    <property type="match status" value="1"/>
</dbReference>
<comment type="caution">
    <text evidence="1">The sequence shown here is derived from an EMBL/GenBank/DDBJ whole genome shotgun (WGS) entry which is preliminary data.</text>
</comment>
<evidence type="ECO:0000313" key="2">
    <source>
        <dbReference type="Proteomes" id="UP000712673"/>
    </source>
</evidence>
<gene>
    <name evidence="1" type="ORF">FJZ47_08015</name>
</gene>
<dbReference type="SUPFAM" id="SSF53756">
    <property type="entry name" value="UDP-Glycosyltransferase/glycogen phosphorylase"/>
    <property type="match status" value="1"/>
</dbReference>
<protein>
    <submittedName>
        <fullName evidence="1">Glycosyltransferase family 4 protein</fullName>
    </submittedName>
</protein>
<name>A0A937VZA0_UNCTE</name>